<feature type="region of interest" description="Disordered" evidence="1">
    <location>
        <begin position="1"/>
        <end position="31"/>
    </location>
</feature>
<dbReference type="Proteomes" id="UP000290572">
    <property type="component" value="Unassembled WGS sequence"/>
</dbReference>
<sequence length="172" mass="18476">MGVRRCAGPVGQDRPPVFPVPTSRWGPARVPARHPWGGPGLEGFDSTGFYLALAHPQRHQGCHLGHQKSAGGAARYGTPPCMRAKGNINAAGVPGDDIRTRGPGPHRKGPGRHRRWPPVDAPSPRWLREQRASGPEERGSPLSPGNKISLACSGEWGDDLLVKDSPPVLHKR</sequence>
<keyword evidence="3" id="KW-1185">Reference proteome</keyword>
<dbReference type="EMBL" id="QBIY01012604">
    <property type="protein sequence ID" value="RXN22052.1"/>
    <property type="molecule type" value="Genomic_DNA"/>
</dbReference>
<comment type="caution">
    <text evidence="2">The sequence shown here is derived from an EMBL/GenBank/DDBJ whole genome shotgun (WGS) entry which is preliminary data.</text>
</comment>
<organism evidence="2 3">
    <name type="scientific">Labeo rohita</name>
    <name type="common">Indian major carp</name>
    <name type="synonym">Cyprinus rohita</name>
    <dbReference type="NCBI Taxonomy" id="84645"/>
    <lineage>
        <taxon>Eukaryota</taxon>
        <taxon>Metazoa</taxon>
        <taxon>Chordata</taxon>
        <taxon>Craniata</taxon>
        <taxon>Vertebrata</taxon>
        <taxon>Euteleostomi</taxon>
        <taxon>Actinopterygii</taxon>
        <taxon>Neopterygii</taxon>
        <taxon>Teleostei</taxon>
        <taxon>Ostariophysi</taxon>
        <taxon>Cypriniformes</taxon>
        <taxon>Cyprinidae</taxon>
        <taxon>Labeoninae</taxon>
        <taxon>Labeonini</taxon>
        <taxon>Labeo</taxon>
    </lineage>
</organism>
<evidence type="ECO:0000256" key="1">
    <source>
        <dbReference type="SAM" id="MobiDB-lite"/>
    </source>
</evidence>
<gene>
    <name evidence="2" type="ORF">ROHU_023724</name>
</gene>
<name>A0A498MR12_LABRO</name>
<dbReference type="AlphaFoldDB" id="A0A498MR12"/>
<evidence type="ECO:0000313" key="3">
    <source>
        <dbReference type="Proteomes" id="UP000290572"/>
    </source>
</evidence>
<proteinExistence type="predicted"/>
<protein>
    <submittedName>
        <fullName evidence="2">Uncharacterized protein</fullName>
    </submittedName>
</protein>
<feature type="compositionally biased region" description="Basic residues" evidence="1">
    <location>
        <begin position="104"/>
        <end position="116"/>
    </location>
</feature>
<feature type="compositionally biased region" description="Basic and acidic residues" evidence="1">
    <location>
        <begin position="126"/>
        <end position="139"/>
    </location>
</feature>
<accession>A0A498MR12</accession>
<reference evidence="2 3" key="1">
    <citation type="submission" date="2018-03" db="EMBL/GenBank/DDBJ databases">
        <title>Draft genome sequence of Rohu Carp (Labeo rohita).</title>
        <authorList>
            <person name="Das P."/>
            <person name="Kushwaha B."/>
            <person name="Joshi C.G."/>
            <person name="Kumar D."/>
            <person name="Nagpure N.S."/>
            <person name="Sahoo L."/>
            <person name="Das S.P."/>
            <person name="Bit A."/>
            <person name="Patnaik S."/>
            <person name="Meher P.K."/>
            <person name="Jayasankar P."/>
            <person name="Koringa P.G."/>
            <person name="Patel N.V."/>
            <person name="Hinsu A.T."/>
            <person name="Kumar R."/>
            <person name="Pandey M."/>
            <person name="Agarwal S."/>
            <person name="Srivastava S."/>
            <person name="Singh M."/>
            <person name="Iquebal M.A."/>
            <person name="Jaiswal S."/>
            <person name="Angadi U.B."/>
            <person name="Kumar N."/>
            <person name="Raza M."/>
            <person name="Shah T.M."/>
            <person name="Rai A."/>
            <person name="Jena J.K."/>
        </authorList>
    </citation>
    <scope>NUCLEOTIDE SEQUENCE [LARGE SCALE GENOMIC DNA]</scope>
    <source>
        <strain evidence="2">DASCIFA01</strain>
        <tissue evidence="2">Testis</tissue>
    </source>
</reference>
<feature type="region of interest" description="Disordered" evidence="1">
    <location>
        <begin position="87"/>
        <end position="172"/>
    </location>
</feature>
<evidence type="ECO:0000313" key="2">
    <source>
        <dbReference type="EMBL" id="RXN22052.1"/>
    </source>
</evidence>